<accession>A0ABM7ZDW6</accession>
<evidence type="ECO:0000313" key="2">
    <source>
        <dbReference type="Proteomes" id="UP001062263"/>
    </source>
</evidence>
<dbReference type="Proteomes" id="UP001062263">
    <property type="component" value="Chromosome"/>
</dbReference>
<evidence type="ECO:0008006" key="3">
    <source>
        <dbReference type="Google" id="ProtNLM"/>
    </source>
</evidence>
<sequence>MIFACLYSCLASGEDVFCISPNGVAAEKMELDICGDMDGDKGFDENLPVKRKTWSKTDIVIPQTNLKCGEYLFLRGGQKDFHWWRLMDKEGNMLGYVHIYLFKTEREARKMLKNRKLSVISLKVKDVWGRDGTCGVFEDMETFPAMLLYAIRGNLGIAIGGPRERDVWDVKLAESIFDFFLDRTSWIPMDEKDLAVALKKEGRDSLKLNGRRKRYIGKSKKQGNWKSGKKIPAMRCLPFVTR</sequence>
<proteinExistence type="predicted"/>
<reference evidence="1" key="1">
    <citation type="submission" date="2022-06" db="EMBL/GenBank/DDBJ databases">
        <title>Akkermansia biwalacus sp. nov., an anaerobic mucin-degrading bacterium isolated from human intestine.</title>
        <authorList>
            <person name="Kobayashi Y."/>
            <person name="Inoue S."/>
            <person name="Kawahara T."/>
            <person name="Kohda N."/>
        </authorList>
    </citation>
    <scope>NUCLEOTIDE SEQUENCE</scope>
    <source>
        <strain evidence="1">WON2089</strain>
    </source>
</reference>
<dbReference type="RefSeq" id="WP_215437318.1">
    <property type="nucleotide sequence ID" value="NZ_AP025943.1"/>
</dbReference>
<dbReference type="EMBL" id="AP025943">
    <property type="protein sequence ID" value="BDL42875.1"/>
    <property type="molecule type" value="Genomic_DNA"/>
</dbReference>
<keyword evidence="2" id="KW-1185">Reference proteome</keyword>
<name>A0ABM7ZDW6_9BACT</name>
<gene>
    <name evidence="1" type="ORF">Abiwalacus_04490</name>
</gene>
<evidence type="ECO:0000313" key="1">
    <source>
        <dbReference type="EMBL" id="BDL42875.1"/>
    </source>
</evidence>
<protein>
    <recommendedName>
        <fullName evidence="3">SH3 domain-containing protein</fullName>
    </recommendedName>
</protein>
<organism evidence="1 2">
    <name type="scientific">Akkermansia biwaensis</name>
    <dbReference type="NCBI Taxonomy" id="2946555"/>
    <lineage>
        <taxon>Bacteria</taxon>
        <taxon>Pseudomonadati</taxon>
        <taxon>Verrucomicrobiota</taxon>
        <taxon>Verrucomicrobiia</taxon>
        <taxon>Verrucomicrobiales</taxon>
        <taxon>Akkermansiaceae</taxon>
        <taxon>Akkermansia</taxon>
    </lineage>
</organism>